<protein>
    <recommendedName>
        <fullName evidence="4">Secreted protein</fullName>
    </recommendedName>
</protein>
<evidence type="ECO:0000313" key="3">
    <source>
        <dbReference type="Proteomes" id="UP001642483"/>
    </source>
</evidence>
<reference evidence="2 3" key="1">
    <citation type="submission" date="2024-02" db="EMBL/GenBank/DDBJ databases">
        <authorList>
            <person name="Daric V."/>
            <person name="Darras S."/>
        </authorList>
    </citation>
    <scope>NUCLEOTIDE SEQUENCE [LARGE SCALE GENOMIC DNA]</scope>
</reference>
<feature type="chain" id="PRO_5046452180" description="Secreted protein" evidence="1">
    <location>
        <begin position="24"/>
        <end position="120"/>
    </location>
</feature>
<accession>A0ABP0FTR1</accession>
<organism evidence="2 3">
    <name type="scientific">Clavelina lepadiformis</name>
    <name type="common">Light-bulb sea squirt</name>
    <name type="synonym">Ascidia lepadiformis</name>
    <dbReference type="NCBI Taxonomy" id="159417"/>
    <lineage>
        <taxon>Eukaryota</taxon>
        <taxon>Metazoa</taxon>
        <taxon>Chordata</taxon>
        <taxon>Tunicata</taxon>
        <taxon>Ascidiacea</taxon>
        <taxon>Aplousobranchia</taxon>
        <taxon>Clavelinidae</taxon>
        <taxon>Clavelina</taxon>
    </lineage>
</organism>
<dbReference type="Proteomes" id="UP001642483">
    <property type="component" value="Unassembled WGS sequence"/>
</dbReference>
<evidence type="ECO:0000313" key="2">
    <source>
        <dbReference type="EMBL" id="CAK8683002.1"/>
    </source>
</evidence>
<name>A0ABP0FTR1_CLALP</name>
<keyword evidence="1" id="KW-0732">Signal</keyword>
<gene>
    <name evidence="2" type="ORF">CVLEPA_LOCUS14120</name>
</gene>
<dbReference type="EMBL" id="CAWYQH010000096">
    <property type="protein sequence ID" value="CAK8683002.1"/>
    <property type="molecule type" value="Genomic_DNA"/>
</dbReference>
<comment type="caution">
    <text evidence="2">The sequence shown here is derived from an EMBL/GenBank/DDBJ whole genome shotgun (WGS) entry which is preliminary data.</text>
</comment>
<keyword evidence="3" id="KW-1185">Reference proteome</keyword>
<evidence type="ECO:0008006" key="4">
    <source>
        <dbReference type="Google" id="ProtNLM"/>
    </source>
</evidence>
<proteinExistence type="predicted"/>
<evidence type="ECO:0000256" key="1">
    <source>
        <dbReference type="SAM" id="SignalP"/>
    </source>
</evidence>
<feature type="signal peptide" evidence="1">
    <location>
        <begin position="1"/>
        <end position="23"/>
    </location>
</feature>
<sequence length="120" mass="13484">MLNLSWHVVTIVVVGLLLTFSNSETIESLEEAINVGTGDTFNKIFAGDGGNAKQMLELYYEKTKIERDYLNQVFVEAAEVSNIEELQNIHLNVGEAVDFINKVIKHFQKNPSAGRQKDEL</sequence>